<dbReference type="EMBL" id="GBYB01002184">
    <property type="protein sequence ID" value="JAG71951.1"/>
    <property type="molecule type" value="Transcribed_RNA"/>
</dbReference>
<proteinExistence type="predicted"/>
<reference evidence="7" key="1">
    <citation type="submission" date="2015-01" db="EMBL/GenBank/DDBJ databases">
        <title>Transcriptome Assembly of Fopius arisanus.</title>
        <authorList>
            <person name="Geib S."/>
        </authorList>
    </citation>
    <scope>NUCLEOTIDE SEQUENCE</scope>
</reference>
<dbReference type="PANTHER" id="PTHR23170">
    <property type="entry name" value="NY-REN-58 ANTIGEN"/>
    <property type="match status" value="1"/>
</dbReference>
<evidence type="ECO:0000313" key="9">
    <source>
        <dbReference type="RefSeq" id="XP_011304767.1"/>
    </source>
</evidence>
<comment type="subcellular location">
    <subcellularLocation>
        <location evidence="1">Cytoplasm</location>
        <location evidence="1">Cytoskeleton</location>
        <location evidence="1">Microtubule organizing center</location>
        <location evidence="1">Centrosome</location>
    </subcellularLocation>
</comment>
<keyword evidence="4" id="KW-0206">Cytoskeleton</keyword>
<evidence type="ECO:0000313" key="8">
    <source>
        <dbReference type="Proteomes" id="UP000694866"/>
    </source>
</evidence>
<protein>
    <submittedName>
        <fullName evidence="9">Leucine-rich repeat-containing protein 45-like</fullName>
    </submittedName>
    <submittedName>
        <fullName evidence="7">Lrrc45 protein</fullName>
    </submittedName>
</protein>
<evidence type="ECO:0000256" key="6">
    <source>
        <dbReference type="SAM" id="MobiDB-lite"/>
    </source>
</evidence>
<evidence type="ECO:0000256" key="3">
    <source>
        <dbReference type="ARBA" id="ARBA00023054"/>
    </source>
</evidence>
<dbReference type="Gene3D" id="3.80.10.10">
    <property type="entry name" value="Ribonuclease Inhibitor"/>
    <property type="match status" value="2"/>
</dbReference>
<feature type="coiled-coil region" evidence="5">
    <location>
        <begin position="368"/>
        <end position="445"/>
    </location>
</feature>
<dbReference type="SMART" id="SM00368">
    <property type="entry name" value="LRR_RI"/>
    <property type="match status" value="3"/>
</dbReference>
<keyword evidence="8" id="KW-1185">Reference proteome</keyword>
<dbReference type="InterPro" id="IPR001611">
    <property type="entry name" value="Leu-rich_rpt"/>
</dbReference>
<evidence type="ECO:0000256" key="5">
    <source>
        <dbReference type="SAM" id="Coils"/>
    </source>
</evidence>
<dbReference type="SUPFAM" id="SSF52047">
    <property type="entry name" value="RNI-like"/>
    <property type="match status" value="1"/>
</dbReference>
<accession>A0A9R1U2H9</accession>
<feature type="region of interest" description="Disordered" evidence="6">
    <location>
        <begin position="283"/>
        <end position="302"/>
    </location>
</feature>
<dbReference type="KEGG" id="fas:105267539"/>
<dbReference type="GeneID" id="105267539"/>
<feature type="coiled-coil region" evidence="5">
    <location>
        <begin position="471"/>
        <end position="691"/>
    </location>
</feature>
<dbReference type="RefSeq" id="XP_011304767.1">
    <property type="nucleotide sequence ID" value="XM_011306465.1"/>
</dbReference>
<dbReference type="OrthoDB" id="8436363at2759"/>
<dbReference type="InterPro" id="IPR052116">
    <property type="entry name" value="Centro_Cilium_Assembly"/>
</dbReference>
<evidence type="ECO:0000313" key="7">
    <source>
        <dbReference type="EMBL" id="JAG71951.1"/>
    </source>
</evidence>
<dbReference type="PROSITE" id="PS51450">
    <property type="entry name" value="LRR"/>
    <property type="match status" value="1"/>
</dbReference>
<name>A0A0C9QFK3_9HYME</name>
<dbReference type="Pfam" id="PF13516">
    <property type="entry name" value="LRR_6"/>
    <property type="match status" value="3"/>
</dbReference>
<keyword evidence="3 5" id="KW-0175">Coiled coil</keyword>
<accession>A0A0C9QFK3</accession>
<dbReference type="Proteomes" id="UP000694866">
    <property type="component" value="Unplaced"/>
</dbReference>
<evidence type="ECO:0000256" key="1">
    <source>
        <dbReference type="ARBA" id="ARBA00004300"/>
    </source>
</evidence>
<gene>
    <name evidence="7" type="primary">Lrrc45</name>
    <name evidence="9" type="synonym">LOC105267539</name>
    <name evidence="7" type="ORF">g.22383</name>
</gene>
<dbReference type="Gene3D" id="1.10.287.1490">
    <property type="match status" value="1"/>
</dbReference>
<reference evidence="9" key="2">
    <citation type="submission" date="2025-04" db="UniProtKB">
        <authorList>
            <consortium name="RefSeq"/>
        </authorList>
    </citation>
    <scope>IDENTIFICATION</scope>
    <source>
        <strain evidence="9">USDA-PBARC FA_bdor</strain>
        <tissue evidence="9">Whole organism</tissue>
    </source>
</reference>
<dbReference type="PANTHER" id="PTHR23170:SF3">
    <property type="entry name" value="LEUCINE-RICH REPEAT-CONTAINING PROTEIN 45"/>
    <property type="match status" value="1"/>
</dbReference>
<dbReference type="AlphaFoldDB" id="A0A0C9QFK3"/>
<evidence type="ECO:0000256" key="4">
    <source>
        <dbReference type="ARBA" id="ARBA00023212"/>
    </source>
</evidence>
<keyword evidence="2" id="KW-0963">Cytoplasm</keyword>
<organism evidence="7">
    <name type="scientific">Fopius arisanus</name>
    <dbReference type="NCBI Taxonomy" id="64838"/>
    <lineage>
        <taxon>Eukaryota</taxon>
        <taxon>Metazoa</taxon>
        <taxon>Ecdysozoa</taxon>
        <taxon>Arthropoda</taxon>
        <taxon>Hexapoda</taxon>
        <taxon>Insecta</taxon>
        <taxon>Pterygota</taxon>
        <taxon>Neoptera</taxon>
        <taxon>Endopterygota</taxon>
        <taxon>Hymenoptera</taxon>
        <taxon>Apocrita</taxon>
        <taxon>Ichneumonoidea</taxon>
        <taxon>Braconidae</taxon>
        <taxon>Opiinae</taxon>
        <taxon>Fopius</taxon>
    </lineage>
</organism>
<sequence>MKMLSDYELFKQLCHKRKITIPPDILEAMESASFTGILRLPCQSIVLPVCEILGRVLSSSSTIRSVDLSDCMLISKGLSRIFEALTEGSALTALNLKGNNIAGAVVSQLGEIFHRNHTLRILNLEWNSLGTDTECFSKFCEGLSCNNSLEELDLRYNQISPLCTEALTKVLTRNKSLKILNLGRNNLGAQGGQAILSSMKENSTIIKLNLRGNCIPEEILTIIEDLTLKNQSREIQSLTNISRAQGHKLVVLHENHQIPSSTNEESVEEDIILKKKKVKQKKNRIPGWKGESTPFKKPHDDPKILEDESESILSLNIVGEQSRPSESGNYPLEVPVKKNDTEMFSKITELNRMLQERSAVINTLMKEISTKDEEIRTMKVLMKQLQDEMAELKMKNEGVNEEKVKEIEGMRESQRVSEDTLRKLQRQLEDKQRELEEKSKEWEGQARRYDGDVQRNSAALFGLREKFVNKSQQYEEVISNYKTEIHRIKGELKERVNRHKIEINVLKRTLKETTEALEECQVQLQKSRVELREVQDNLSVVKLRISEMEGISGKCVRLEETFQKLKEEKIVVEEKFVEAQRTVASLKRQVGSLETELVEPQRRYNLLKEELENEREKTARMKEELSGERARLRDQDCQLQKMSQQITALNEQMSEIQRGHAEEIKERERERKMLKEVIANKDRDLREVRAEEAQRAGLLYAAFTKYLGSIGSNNPL</sequence>
<dbReference type="InterPro" id="IPR032675">
    <property type="entry name" value="LRR_dom_sf"/>
</dbReference>
<evidence type="ECO:0000256" key="2">
    <source>
        <dbReference type="ARBA" id="ARBA00022490"/>
    </source>
</evidence>
<dbReference type="GO" id="GO:0005813">
    <property type="term" value="C:centrosome"/>
    <property type="evidence" value="ECO:0007669"/>
    <property type="project" value="UniProtKB-SubCell"/>
</dbReference>